<gene>
    <name evidence="2" type="ORF">CKO45_06025</name>
</gene>
<dbReference type="EMBL" id="NRSG01000028">
    <property type="protein sequence ID" value="MBK1657786.1"/>
    <property type="molecule type" value="Genomic_DNA"/>
</dbReference>
<evidence type="ECO:0000259" key="1">
    <source>
        <dbReference type="Pfam" id="PF19631"/>
    </source>
</evidence>
<proteinExistence type="predicted"/>
<comment type="caution">
    <text evidence="2">The sequence shown here is derived from an EMBL/GenBank/DDBJ whole genome shotgun (WGS) entry which is preliminary data.</text>
</comment>
<protein>
    <recommendedName>
        <fullName evidence="1">Trypsin-co-occurring domain-containing protein</fullName>
    </recommendedName>
</protein>
<name>A0ABS1CUB1_9PROT</name>
<dbReference type="Pfam" id="PF19631">
    <property type="entry name" value="Trypco2"/>
    <property type="match status" value="1"/>
</dbReference>
<dbReference type="RefSeq" id="WP_133221826.1">
    <property type="nucleotide sequence ID" value="NZ_NRSG01000028.1"/>
</dbReference>
<evidence type="ECO:0000313" key="2">
    <source>
        <dbReference type="EMBL" id="MBK1657786.1"/>
    </source>
</evidence>
<evidence type="ECO:0000313" key="3">
    <source>
        <dbReference type="Proteomes" id="UP000697995"/>
    </source>
</evidence>
<feature type="domain" description="Trypsin-co-occurring" evidence="1">
    <location>
        <begin position="8"/>
        <end position="70"/>
    </location>
</feature>
<keyword evidence="3" id="KW-1185">Reference proteome</keyword>
<reference evidence="2 3" key="1">
    <citation type="journal article" date="2020" name="Microorganisms">
        <title>Osmotic Adaptation and Compatible Solute Biosynthesis of Phototrophic Bacteria as Revealed from Genome Analyses.</title>
        <authorList>
            <person name="Imhoff J.F."/>
            <person name="Rahn T."/>
            <person name="Kunzel S."/>
            <person name="Keller A."/>
            <person name="Neulinger S.C."/>
        </authorList>
    </citation>
    <scope>NUCLEOTIDE SEQUENCE [LARGE SCALE GENOMIC DNA]</scope>
    <source>
        <strain evidence="2 3">DSM 15382</strain>
    </source>
</reference>
<dbReference type="Proteomes" id="UP000697995">
    <property type="component" value="Unassembled WGS sequence"/>
</dbReference>
<sequence>MSDGLDKVPLTAAIAGLRRQIREAAEQASKLPPGERFRITGVELELTVVAEDAASTGGEVGWWVFKAKVRIPLKSATDSDVMSAGHSD</sequence>
<dbReference type="InterPro" id="IPR045608">
    <property type="entry name" value="Trypco2"/>
</dbReference>
<accession>A0ABS1CUB1</accession>
<organism evidence="2 3">
    <name type="scientific">Paracraurococcus ruber</name>
    <dbReference type="NCBI Taxonomy" id="77675"/>
    <lineage>
        <taxon>Bacteria</taxon>
        <taxon>Pseudomonadati</taxon>
        <taxon>Pseudomonadota</taxon>
        <taxon>Alphaproteobacteria</taxon>
        <taxon>Acetobacterales</taxon>
        <taxon>Roseomonadaceae</taxon>
        <taxon>Paracraurococcus</taxon>
    </lineage>
</organism>